<reference evidence="4" key="1">
    <citation type="submission" date="2012-12" db="EMBL/GenBank/DDBJ databases">
        <authorList>
            <person name="Hellsten U."/>
            <person name="Grimwood J."/>
            <person name="Chapman J.A."/>
            <person name="Shapiro H."/>
            <person name="Aerts A."/>
            <person name="Otillar R.P."/>
            <person name="Terry A.Y."/>
            <person name="Boore J.L."/>
            <person name="Simakov O."/>
            <person name="Marletaz F."/>
            <person name="Cho S.-J."/>
            <person name="Edsinger-Gonzales E."/>
            <person name="Havlak P."/>
            <person name="Kuo D.-H."/>
            <person name="Larsson T."/>
            <person name="Lv J."/>
            <person name="Arendt D."/>
            <person name="Savage R."/>
            <person name="Osoegawa K."/>
            <person name="de Jong P."/>
            <person name="Lindberg D.R."/>
            <person name="Seaver E.C."/>
            <person name="Weisblat D.A."/>
            <person name="Putnam N.H."/>
            <person name="Grigoriev I.V."/>
            <person name="Rokhsar D.S."/>
        </authorList>
    </citation>
    <scope>NUCLEOTIDE SEQUENCE</scope>
    <source>
        <strain evidence="4">I ESC-2004</strain>
    </source>
</reference>
<accession>R7T8N9</accession>
<evidence type="ECO:0000313" key="2">
    <source>
        <dbReference type="EMBL" id="ELT89773.1"/>
    </source>
</evidence>
<dbReference type="GO" id="GO:0006790">
    <property type="term" value="P:sulfur compound metabolic process"/>
    <property type="evidence" value="ECO:0007669"/>
    <property type="project" value="TreeGrafter"/>
</dbReference>
<dbReference type="GO" id="GO:0001517">
    <property type="term" value="F:N-acetylglucosamine 6-O-sulfotransferase activity"/>
    <property type="evidence" value="ECO:0007669"/>
    <property type="project" value="TreeGrafter"/>
</dbReference>
<dbReference type="AlphaFoldDB" id="R7T8N9"/>
<reference evidence="2 4" key="2">
    <citation type="journal article" date="2013" name="Nature">
        <title>Insights into bilaterian evolution from three spiralian genomes.</title>
        <authorList>
            <person name="Simakov O."/>
            <person name="Marletaz F."/>
            <person name="Cho S.J."/>
            <person name="Edsinger-Gonzales E."/>
            <person name="Havlak P."/>
            <person name="Hellsten U."/>
            <person name="Kuo D.H."/>
            <person name="Larsson T."/>
            <person name="Lv J."/>
            <person name="Arendt D."/>
            <person name="Savage R."/>
            <person name="Osoegawa K."/>
            <person name="de Jong P."/>
            <person name="Grimwood J."/>
            <person name="Chapman J.A."/>
            <person name="Shapiro H."/>
            <person name="Aerts A."/>
            <person name="Otillar R.P."/>
            <person name="Terry A.Y."/>
            <person name="Boore J.L."/>
            <person name="Grigoriev I.V."/>
            <person name="Lindberg D.R."/>
            <person name="Seaver E.C."/>
            <person name="Weisblat D.A."/>
            <person name="Putnam N.H."/>
            <person name="Rokhsar D.S."/>
        </authorList>
    </citation>
    <scope>NUCLEOTIDE SEQUENCE</scope>
    <source>
        <strain evidence="2 4">I ESC-2004</strain>
    </source>
</reference>
<name>R7T8N9_CAPTE</name>
<proteinExistence type="predicted"/>
<dbReference type="InterPro" id="IPR000863">
    <property type="entry name" value="Sulfotransferase_dom"/>
</dbReference>
<dbReference type="Gene3D" id="3.40.50.300">
    <property type="entry name" value="P-loop containing nucleotide triphosphate hydrolases"/>
    <property type="match status" value="1"/>
</dbReference>
<dbReference type="EMBL" id="AMQN01032378">
    <property type="status" value="NOT_ANNOTATED_CDS"/>
    <property type="molecule type" value="Genomic_DNA"/>
</dbReference>
<dbReference type="EnsemblMetazoa" id="CapteT89966">
    <property type="protein sequence ID" value="CapteP89966"/>
    <property type="gene ID" value="CapteG89966"/>
</dbReference>
<dbReference type="SUPFAM" id="SSF52540">
    <property type="entry name" value="P-loop containing nucleoside triphosphate hydrolases"/>
    <property type="match status" value="1"/>
</dbReference>
<evidence type="ECO:0000313" key="3">
    <source>
        <dbReference type="EnsemblMetazoa" id="CapteP89966"/>
    </source>
</evidence>
<keyword evidence="4" id="KW-1185">Reference proteome</keyword>
<dbReference type="InterPro" id="IPR027417">
    <property type="entry name" value="P-loop_NTPase"/>
</dbReference>
<evidence type="ECO:0000313" key="4">
    <source>
        <dbReference type="Proteomes" id="UP000014760"/>
    </source>
</evidence>
<dbReference type="EMBL" id="KB311187">
    <property type="protein sequence ID" value="ELT89773.1"/>
    <property type="molecule type" value="Genomic_DNA"/>
</dbReference>
<evidence type="ECO:0000259" key="1">
    <source>
        <dbReference type="Pfam" id="PF00685"/>
    </source>
</evidence>
<gene>
    <name evidence="2" type="ORF">CAPTEDRAFT_89966</name>
</gene>
<dbReference type="GO" id="GO:0006044">
    <property type="term" value="P:N-acetylglucosamine metabolic process"/>
    <property type="evidence" value="ECO:0007669"/>
    <property type="project" value="TreeGrafter"/>
</dbReference>
<reference evidence="3" key="3">
    <citation type="submission" date="2015-06" db="UniProtKB">
        <authorList>
            <consortium name="EnsemblMetazoa"/>
        </authorList>
    </citation>
    <scope>IDENTIFICATION</scope>
</reference>
<dbReference type="PANTHER" id="PTHR10704:SF44">
    <property type="entry name" value="LD35051P-RELATED"/>
    <property type="match status" value="1"/>
</dbReference>
<dbReference type="InterPro" id="IPR051135">
    <property type="entry name" value="Gal/GlcNAc/GalNAc_ST"/>
</dbReference>
<dbReference type="Proteomes" id="UP000014760">
    <property type="component" value="Unassembled WGS sequence"/>
</dbReference>
<protein>
    <recommendedName>
        <fullName evidence="1">Sulfotransferase domain-containing protein</fullName>
    </recommendedName>
</protein>
<dbReference type="OMA" id="MSIRYED"/>
<dbReference type="HOGENOM" id="CLU_176496_0_0_1"/>
<organism evidence="2">
    <name type="scientific">Capitella teleta</name>
    <name type="common">Polychaete worm</name>
    <dbReference type="NCBI Taxonomy" id="283909"/>
    <lineage>
        <taxon>Eukaryota</taxon>
        <taxon>Metazoa</taxon>
        <taxon>Spiralia</taxon>
        <taxon>Lophotrochozoa</taxon>
        <taxon>Annelida</taxon>
        <taxon>Polychaeta</taxon>
        <taxon>Sedentaria</taxon>
        <taxon>Scolecida</taxon>
        <taxon>Capitellidae</taxon>
        <taxon>Capitella</taxon>
    </lineage>
</organism>
<sequence length="96" mass="11208">MRTYPDRVKIFKYETLAEDPLKSTQDVYRFTGLDLPNNVANWVKKNTESKDDTNAWGTARNSTVTKDKWRTELNSKQRNMITSLCMKTLRLVGYKA</sequence>
<feature type="domain" description="Sulfotransferase" evidence="1">
    <location>
        <begin position="4"/>
        <end position="90"/>
    </location>
</feature>
<dbReference type="Pfam" id="PF00685">
    <property type="entry name" value="Sulfotransfer_1"/>
    <property type="match status" value="1"/>
</dbReference>
<dbReference type="PANTHER" id="PTHR10704">
    <property type="entry name" value="CARBOHYDRATE SULFOTRANSFERASE"/>
    <property type="match status" value="1"/>
</dbReference>
<dbReference type="OrthoDB" id="6410525at2759"/>